<feature type="region of interest" description="Disordered" evidence="1">
    <location>
        <begin position="134"/>
        <end position="170"/>
    </location>
</feature>
<keyword evidence="2" id="KW-0472">Membrane</keyword>
<dbReference type="RefSeq" id="WP_184511642.1">
    <property type="nucleotide sequence ID" value="NZ_CP050292.1"/>
</dbReference>
<sequence>MDSIVSNNERRSGFSRFFGDLANKTSQLAGRATTFIVAAAVVIIWAVTGPLFGYSDTWQLVINTGTTIVTFLMVFLIQNSQNRDSAAIQVKLDELIRTSAAHNSFVGIEHLTDEELEDIRTKCEARAAAEKVGERTVQRMGEKAREAADAAGSRWTDDAGSVLASQTPSS</sequence>
<feature type="transmembrane region" description="Helical" evidence="2">
    <location>
        <begin position="32"/>
        <end position="52"/>
    </location>
</feature>
<dbReference type="GO" id="GO:0055085">
    <property type="term" value="P:transmembrane transport"/>
    <property type="evidence" value="ECO:0007669"/>
    <property type="project" value="InterPro"/>
</dbReference>
<dbReference type="EMBL" id="CP050292">
    <property type="protein sequence ID" value="QND72734.1"/>
    <property type="molecule type" value="Genomic_DNA"/>
</dbReference>
<dbReference type="Proteomes" id="UP000515291">
    <property type="component" value="Chromosome"/>
</dbReference>
<feature type="compositionally biased region" description="Basic and acidic residues" evidence="1">
    <location>
        <begin position="134"/>
        <end position="148"/>
    </location>
</feature>
<evidence type="ECO:0000256" key="1">
    <source>
        <dbReference type="SAM" id="MobiDB-lite"/>
    </source>
</evidence>
<evidence type="ECO:0000313" key="3">
    <source>
        <dbReference type="EMBL" id="QND72734.1"/>
    </source>
</evidence>
<feature type="transmembrane region" description="Helical" evidence="2">
    <location>
        <begin position="58"/>
        <end position="77"/>
    </location>
</feature>
<dbReference type="InterPro" id="IPR007251">
    <property type="entry name" value="Iron_permease_Fet4"/>
</dbReference>
<keyword evidence="2" id="KW-1133">Transmembrane helix</keyword>
<reference evidence="4" key="1">
    <citation type="journal article" date="2020" name="Mol. Plant Microbe">
        <title>Rhizobial microsymbionts of the narrowly endemic Oxytropis species growing in Kamchatka are characterized by significant genetic diversity and possess a set of genes that are associated with T3SS and T6SS secretion systems and can affect the development of symbiosis.</title>
        <authorList>
            <person name="Safronova V."/>
            <person name="Guro P."/>
            <person name="Sazanova A."/>
            <person name="Kuznetsova I."/>
            <person name="Belimov A."/>
            <person name="Yakubov V."/>
            <person name="Chirak E."/>
            <person name="Afonin A."/>
            <person name="Gogolev Y."/>
            <person name="Andronov E."/>
            <person name="Tikhonovich I."/>
        </authorList>
    </citation>
    <scope>NUCLEOTIDE SEQUENCE [LARGE SCALE GENOMIC DNA]</scope>
    <source>
        <strain evidence="4">581</strain>
    </source>
</reference>
<gene>
    <name evidence="3" type="ORF">HB776_16945</name>
</gene>
<dbReference type="Pfam" id="PF04120">
    <property type="entry name" value="Iron_permease"/>
    <property type="match status" value="1"/>
</dbReference>
<organism evidence="3 4">
    <name type="scientific">Tardiphaga robiniae</name>
    <dbReference type="NCBI Taxonomy" id="943830"/>
    <lineage>
        <taxon>Bacteria</taxon>
        <taxon>Pseudomonadati</taxon>
        <taxon>Pseudomonadota</taxon>
        <taxon>Alphaproteobacteria</taxon>
        <taxon>Hyphomicrobiales</taxon>
        <taxon>Nitrobacteraceae</taxon>
        <taxon>Tardiphaga</taxon>
    </lineage>
</organism>
<keyword evidence="2" id="KW-0812">Transmembrane</keyword>
<evidence type="ECO:0000256" key="2">
    <source>
        <dbReference type="SAM" id="Phobius"/>
    </source>
</evidence>
<dbReference type="AlphaFoldDB" id="A0A7G6U152"/>
<dbReference type="KEGG" id="trb:HB776_16945"/>
<protein>
    <submittedName>
        <fullName evidence="3">Low affinity iron permease family protein</fullName>
    </submittedName>
</protein>
<accession>A0A7G6U152</accession>
<evidence type="ECO:0000313" key="4">
    <source>
        <dbReference type="Proteomes" id="UP000515291"/>
    </source>
</evidence>
<proteinExistence type="predicted"/>
<name>A0A7G6U152_9BRAD</name>